<comment type="similarity">
    <text evidence="1">Belongs to the ABC transporter superfamily.</text>
</comment>
<feature type="domain" description="ABC transporter" evidence="5">
    <location>
        <begin position="4"/>
        <end position="234"/>
    </location>
</feature>
<evidence type="ECO:0000259" key="5">
    <source>
        <dbReference type="PROSITE" id="PS50893"/>
    </source>
</evidence>
<evidence type="ECO:0000313" key="7">
    <source>
        <dbReference type="Proteomes" id="UP001320831"/>
    </source>
</evidence>
<sequence length="376" mass="40566">MASVKMRNINKYYGDFHALIDIDLDIADGEFVVFVGPSGCGKSTLLRTLAGLEGSYTGVMEIGGQDISKAAPSDRGVAMVFQSYALYPHMNVHDNMDFGMKVNNVPKAEREERIANAARILQLEPYLDRKPAHLSGGQRQRVAIGRAIVRQPKVFLFDEPLSNLDAKLRVQMRIELESLHKQLGATMIYVTHDQVEAMTMADKIVVLNGGRIEQIGTPMQLYHTPATRFVADFIGSPSMNFLPVLLGSSEGSAPVGRYGETEIRLPEGVQGKASGNITLGVRPEHLDIAPADAGPEVGRNGRAHVSAGALGGTVAVKETLGGETILYVDTREGDRVTVKVDGDTAIDRGTAVTVSIPFERIHLFDAGGATLTNREG</sequence>
<comment type="caution">
    <text evidence="6">The sequence shown here is derived from an EMBL/GenBank/DDBJ whole genome shotgun (WGS) entry which is preliminary data.</text>
</comment>
<name>A0ABT2LTG2_9HYPH</name>
<dbReference type="NCBIfam" id="NF008653">
    <property type="entry name" value="PRK11650.1"/>
    <property type="match status" value="1"/>
</dbReference>
<dbReference type="InterPro" id="IPR017871">
    <property type="entry name" value="ABC_transporter-like_CS"/>
</dbReference>
<dbReference type="InterPro" id="IPR013611">
    <property type="entry name" value="Transp-assoc_OB_typ2"/>
</dbReference>
<keyword evidence="4 6" id="KW-0067">ATP-binding</keyword>
<dbReference type="PROSITE" id="PS50893">
    <property type="entry name" value="ABC_TRANSPORTER_2"/>
    <property type="match status" value="1"/>
</dbReference>
<dbReference type="CDD" id="cd03301">
    <property type="entry name" value="ABC_MalK_N"/>
    <property type="match status" value="1"/>
</dbReference>
<reference evidence="6 7" key="1">
    <citation type="submission" date="2022-09" db="EMBL/GenBank/DDBJ databases">
        <title>Chelativorans salina sp. nov., a novel slightly halophilic bacterium isolated from a saline lake sediment enrichment.</title>
        <authorList>
            <person name="Gao L."/>
            <person name="Fang B.-Z."/>
            <person name="Li W.-J."/>
        </authorList>
    </citation>
    <scope>NUCLEOTIDE SEQUENCE [LARGE SCALE GENOMIC DNA]</scope>
    <source>
        <strain evidence="6 7">EGI FJ00035</strain>
    </source>
</reference>
<dbReference type="RefSeq" id="WP_260906519.1">
    <property type="nucleotide sequence ID" value="NZ_JAOCZP010000009.1"/>
</dbReference>
<evidence type="ECO:0000256" key="3">
    <source>
        <dbReference type="ARBA" id="ARBA00022741"/>
    </source>
</evidence>
<keyword evidence="2" id="KW-0813">Transport</keyword>
<dbReference type="GO" id="GO:0005524">
    <property type="term" value="F:ATP binding"/>
    <property type="evidence" value="ECO:0007669"/>
    <property type="project" value="UniProtKB-KW"/>
</dbReference>
<protein>
    <submittedName>
        <fullName evidence="6">Sn-glycerol-3-phosphate ABC transporter ATP-binding protein UgpC</fullName>
    </submittedName>
</protein>
<evidence type="ECO:0000256" key="1">
    <source>
        <dbReference type="ARBA" id="ARBA00005417"/>
    </source>
</evidence>
<keyword evidence="3" id="KW-0547">Nucleotide-binding</keyword>
<dbReference type="Proteomes" id="UP001320831">
    <property type="component" value="Unassembled WGS sequence"/>
</dbReference>
<dbReference type="EMBL" id="JAOCZP010000009">
    <property type="protein sequence ID" value="MCT7377826.1"/>
    <property type="molecule type" value="Genomic_DNA"/>
</dbReference>
<evidence type="ECO:0000256" key="4">
    <source>
        <dbReference type="ARBA" id="ARBA00022840"/>
    </source>
</evidence>
<dbReference type="InterPro" id="IPR015855">
    <property type="entry name" value="ABC_transpr_MalK-like"/>
</dbReference>
<dbReference type="Gene3D" id="2.40.50.140">
    <property type="entry name" value="Nucleic acid-binding proteins"/>
    <property type="match status" value="1"/>
</dbReference>
<dbReference type="InterPro" id="IPR003439">
    <property type="entry name" value="ABC_transporter-like_ATP-bd"/>
</dbReference>
<dbReference type="PROSITE" id="PS00211">
    <property type="entry name" value="ABC_TRANSPORTER_1"/>
    <property type="match status" value="1"/>
</dbReference>
<dbReference type="SUPFAM" id="SSF50331">
    <property type="entry name" value="MOP-like"/>
    <property type="match status" value="1"/>
</dbReference>
<dbReference type="InterPro" id="IPR008995">
    <property type="entry name" value="Mo/tungstate-bd_C_term_dom"/>
</dbReference>
<evidence type="ECO:0000256" key="2">
    <source>
        <dbReference type="ARBA" id="ARBA00022448"/>
    </source>
</evidence>
<accession>A0ABT2LTG2</accession>
<dbReference type="SUPFAM" id="SSF52540">
    <property type="entry name" value="P-loop containing nucleoside triphosphate hydrolases"/>
    <property type="match status" value="1"/>
</dbReference>
<proteinExistence type="inferred from homology"/>
<dbReference type="InterPro" id="IPR012340">
    <property type="entry name" value="NA-bd_OB-fold"/>
</dbReference>
<evidence type="ECO:0000313" key="6">
    <source>
        <dbReference type="EMBL" id="MCT7377826.1"/>
    </source>
</evidence>
<dbReference type="SMART" id="SM00382">
    <property type="entry name" value="AAA"/>
    <property type="match status" value="1"/>
</dbReference>
<keyword evidence="7" id="KW-1185">Reference proteome</keyword>
<dbReference type="PANTHER" id="PTHR43875">
    <property type="entry name" value="MALTODEXTRIN IMPORT ATP-BINDING PROTEIN MSMX"/>
    <property type="match status" value="1"/>
</dbReference>
<dbReference type="Gene3D" id="2.40.50.100">
    <property type="match status" value="1"/>
</dbReference>
<dbReference type="PANTHER" id="PTHR43875:SF3">
    <property type="entry name" value="MALTOSE_MALTODEXTRIN IMPORT ATP-BINDING PROTEIN MALK"/>
    <property type="match status" value="1"/>
</dbReference>
<dbReference type="Pfam" id="PF08402">
    <property type="entry name" value="TOBE_2"/>
    <property type="match status" value="1"/>
</dbReference>
<dbReference type="Pfam" id="PF00005">
    <property type="entry name" value="ABC_tran"/>
    <property type="match status" value="1"/>
</dbReference>
<gene>
    <name evidence="6" type="primary">ugpC</name>
    <name evidence="6" type="ORF">N5A92_22645</name>
</gene>
<dbReference type="InterPro" id="IPR047641">
    <property type="entry name" value="ABC_transpr_MalK/UgpC-like"/>
</dbReference>
<dbReference type="InterPro" id="IPR003593">
    <property type="entry name" value="AAA+_ATPase"/>
</dbReference>
<dbReference type="InterPro" id="IPR027417">
    <property type="entry name" value="P-loop_NTPase"/>
</dbReference>
<dbReference type="Gene3D" id="3.40.50.300">
    <property type="entry name" value="P-loop containing nucleotide triphosphate hydrolases"/>
    <property type="match status" value="1"/>
</dbReference>
<organism evidence="6 7">
    <name type="scientific">Chelativorans salis</name>
    <dbReference type="NCBI Taxonomy" id="2978478"/>
    <lineage>
        <taxon>Bacteria</taxon>
        <taxon>Pseudomonadati</taxon>
        <taxon>Pseudomonadota</taxon>
        <taxon>Alphaproteobacteria</taxon>
        <taxon>Hyphomicrobiales</taxon>
        <taxon>Phyllobacteriaceae</taxon>
        <taxon>Chelativorans</taxon>
    </lineage>
</organism>